<organism evidence="1 2">
    <name type="scientific">Pseudomonas weihenstephanensis</name>
    <dbReference type="NCBI Taxonomy" id="1608994"/>
    <lineage>
        <taxon>Bacteria</taxon>
        <taxon>Pseudomonadati</taxon>
        <taxon>Pseudomonadota</taxon>
        <taxon>Gammaproteobacteria</taxon>
        <taxon>Pseudomonadales</taxon>
        <taxon>Pseudomonadaceae</taxon>
        <taxon>Pseudomonas</taxon>
    </lineage>
</organism>
<gene>
    <name evidence="1" type="ORF">GYN02_11420</name>
</gene>
<protein>
    <submittedName>
        <fullName evidence="1">Uncharacterized protein</fullName>
    </submittedName>
</protein>
<reference evidence="1 2" key="1">
    <citation type="submission" date="2020-01" db="EMBL/GenBank/DDBJ databases">
        <title>Comparative genomics of meat spoilage bacteria.</title>
        <authorList>
            <person name="Hilgarth M."/>
            <person name="Vogel R.F."/>
        </authorList>
    </citation>
    <scope>NUCLEOTIDE SEQUENCE [LARGE SCALE GENOMIC DNA]</scope>
    <source>
        <strain evidence="1 2">TMW2.2077</strain>
    </source>
</reference>
<dbReference type="Proteomes" id="UP000809529">
    <property type="component" value="Unassembled WGS sequence"/>
</dbReference>
<dbReference type="EMBL" id="JAAEBW010000005">
    <property type="protein sequence ID" value="MBM1195776.1"/>
    <property type="molecule type" value="Genomic_DNA"/>
</dbReference>
<name>A0ABS1ZH40_9PSED</name>
<evidence type="ECO:0000313" key="1">
    <source>
        <dbReference type="EMBL" id="MBM1195776.1"/>
    </source>
</evidence>
<comment type="caution">
    <text evidence="1">The sequence shown here is derived from an EMBL/GenBank/DDBJ whole genome shotgun (WGS) entry which is preliminary data.</text>
</comment>
<accession>A0ABS1ZH40</accession>
<evidence type="ECO:0000313" key="2">
    <source>
        <dbReference type="Proteomes" id="UP000809529"/>
    </source>
</evidence>
<dbReference type="RefSeq" id="WP_203302922.1">
    <property type="nucleotide sequence ID" value="NZ_JAAEBW010000005.1"/>
</dbReference>
<keyword evidence="2" id="KW-1185">Reference proteome</keyword>
<sequence length="279" mass="32088">MYIDRSVSSVRAIDPTLFSPIQFHPHALLEFGVNDVCAWFIKYLGVSIARQLKDYQQSMVVVGCEINYARPFQFFDAAEFTAILDKVRLRQSNTVLEFFHVFAAQEEVFARVILHWKLLRLDGAAALSAVSGHMHESLLVRFKEEEIDSSPIQRKLLTYVSEVEYSSPVCVEGSLDITLHRHQCEVADQWTFFQLTSLVAQARECLVMSKAAAQYRMSKVLGVPLKQVAMELSCPVYLFELMRVQTKVYKWQGQWVFIHRIYNVDRGHALAATVVERFE</sequence>
<proteinExistence type="predicted"/>